<gene>
    <name evidence="14" type="primary">Dvir\GJ20852</name>
    <name evidence="14" type="ORF">Dvir_GJ20852</name>
</gene>
<comment type="similarity">
    <text evidence="2">Belongs to the peptidase S1 family.</text>
</comment>
<keyword evidence="5 12" id="KW-0732">Signal</keyword>
<dbReference type="eggNOG" id="KOG3627">
    <property type="taxonomic scope" value="Eukaryota"/>
</dbReference>
<evidence type="ECO:0000256" key="8">
    <source>
        <dbReference type="ARBA" id="ARBA00023145"/>
    </source>
</evidence>
<dbReference type="PANTHER" id="PTHR24276">
    <property type="entry name" value="POLYSERASE-RELATED"/>
    <property type="match status" value="1"/>
</dbReference>
<dbReference type="Gene3D" id="2.40.10.10">
    <property type="entry name" value="Trypsin-like serine proteases"/>
    <property type="match status" value="2"/>
</dbReference>
<comment type="subcellular location">
    <subcellularLocation>
        <location evidence="1">Secreted</location>
        <location evidence="1">Extracellular space</location>
    </subcellularLocation>
</comment>
<evidence type="ECO:0000256" key="9">
    <source>
        <dbReference type="ARBA" id="ARBA00023157"/>
    </source>
</evidence>
<keyword evidence="7" id="KW-0720">Serine protease</keyword>
<evidence type="ECO:0000256" key="7">
    <source>
        <dbReference type="ARBA" id="ARBA00022825"/>
    </source>
</evidence>
<dbReference type="MEROPS" id="S01.116"/>
<feature type="domain" description="Peptidase S1" evidence="13">
    <location>
        <begin position="34"/>
        <end position="267"/>
    </location>
</feature>
<evidence type="ECO:0000256" key="10">
    <source>
        <dbReference type="ARBA" id="ARBA00036320"/>
    </source>
</evidence>
<accession>B4LJ07</accession>
<dbReference type="SMR" id="B4LJ07"/>
<dbReference type="OrthoDB" id="10059102at2759"/>
<sequence length="558" mass="60362">MVHALLLGLCLGLWVCAWAHPLQELDLSSPNGRIVGGYETHIALYPHQISLRRKAITAPKNPFSHICGGSIIAEDIIATAAHCIIATVPSQYKVVAGTSRRNDSDGIIVSVSEIIMHEKYNPSTYDNDIALLRLSSPLPLNNFTIQAIELASTDATPGAISTITGWGTTSAGGTASDQLRAVDVPIVSNELCDEDYGGNRITAGMLCAGVRGVGGKDACQGDSGGPLIIGNKLHGIVSWGNSCALPTHPGVYAKVFYYLDWIASNCHWSFVIRSDPFDMCRSLEQMPNRRRNMDILRFSLMLLFALAAVAWASEVRPEARIINGSKVDIARHPYCVSLRFRRNNESAYLHECAGVIYSERAVLTAAQCLDDLAEGTKLLVLAGANTRNGSDGLVYPVTSWSYHPNFSTITADYDIGVLVLDTPFDLNYYGIRKIGLRPERPATGRNATVVGWGYREEWGPSSYYLEQVHVPIVSSEQCNSIYGAGEVTERMICAGDVAQGGRDACQGDTGGPLIIDEQLVGLVSWGRGCGRPGYPTVYTYAPSLKTWIDETLEAAGAL</sequence>
<evidence type="ECO:0000259" key="13">
    <source>
        <dbReference type="PROSITE" id="PS50240"/>
    </source>
</evidence>
<dbReference type="CDD" id="cd00190">
    <property type="entry name" value="Tryp_SPc"/>
    <property type="match status" value="2"/>
</dbReference>
<dbReference type="PANTHER" id="PTHR24276:SF91">
    <property type="entry name" value="AT26814P-RELATED"/>
    <property type="match status" value="1"/>
</dbReference>
<keyword evidence="4" id="KW-0645">Protease</keyword>
<dbReference type="EMBL" id="CH940648">
    <property type="protein sequence ID" value="EDW60457.2"/>
    <property type="molecule type" value="Genomic_DNA"/>
</dbReference>
<keyword evidence="3" id="KW-0964">Secreted</keyword>
<evidence type="ECO:0000256" key="12">
    <source>
        <dbReference type="SAM" id="SignalP"/>
    </source>
</evidence>
<dbReference type="SUPFAM" id="SSF50494">
    <property type="entry name" value="Trypsin-like serine proteases"/>
    <property type="match status" value="2"/>
</dbReference>
<dbReference type="InterPro" id="IPR043504">
    <property type="entry name" value="Peptidase_S1_PA_chymotrypsin"/>
</dbReference>
<organism evidence="14 15">
    <name type="scientific">Drosophila virilis</name>
    <name type="common">Fruit fly</name>
    <dbReference type="NCBI Taxonomy" id="7244"/>
    <lineage>
        <taxon>Eukaryota</taxon>
        <taxon>Metazoa</taxon>
        <taxon>Ecdysozoa</taxon>
        <taxon>Arthropoda</taxon>
        <taxon>Hexapoda</taxon>
        <taxon>Insecta</taxon>
        <taxon>Pterygota</taxon>
        <taxon>Neoptera</taxon>
        <taxon>Endopterygota</taxon>
        <taxon>Diptera</taxon>
        <taxon>Brachycera</taxon>
        <taxon>Muscomorpha</taxon>
        <taxon>Ephydroidea</taxon>
        <taxon>Drosophilidae</taxon>
        <taxon>Drosophila</taxon>
    </lineage>
</organism>
<evidence type="ECO:0000256" key="5">
    <source>
        <dbReference type="ARBA" id="ARBA00022729"/>
    </source>
</evidence>
<dbReference type="HOGENOM" id="CLU_006842_7_1_1"/>
<evidence type="ECO:0000256" key="6">
    <source>
        <dbReference type="ARBA" id="ARBA00022801"/>
    </source>
</evidence>
<feature type="signal peptide" evidence="12">
    <location>
        <begin position="1"/>
        <end position="19"/>
    </location>
</feature>
<evidence type="ECO:0000313" key="15">
    <source>
        <dbReference type="Proteomes" id="UP000008792"/>
    </source>
</evidence>
<dbReference type="FunFam" id="2.40.10.10:FF:000047">
    <property type="entry name" value="Trypsin eta"/>
    <property type="match status" value="2"/>
</dbReference>
<dbReference type="InterPro" id="IPR050430">
    <property type="entry name" value="Peptidase_S1"/>
</dbReference>
<dbReference type="Pfam" id="PF00089">
    <property type="entry name" value="Trypsin"/>
    <property type="match status" value="2"/>
</dbReference>
<evidence type="ECO:0000256" key="2">
    <source>
        <dbReference type="ARBA" id="ARBA00007664"/>
    </source>
</evidence>
<proteinExistence type="inferred from homology"/>
<evidence type="ECO:0000256" key="11">
    <source>
        <dbReference type="ARBA" id="ARBA00038868"/>
    </source>
</evidence>
<dbReference type="EC" id="3.4.21.4" evidence="11"/>
<keyword evidence="15" id="KW-1185">Reference proteome</keyword>
<dbReference type="GO" id="GO:0016485">
    <property type="term" value="P:protein processing"/>
    <property type="evidence" value="ECO:0007669"/>
    <property type="project" value="UniProtKB-ARBA"/>
</dbReference>
<feature type="domain" description="Peptidase S1" evidence="13">
    <location>
        <begin position="321"/>
        <end position="553"/>
    </location>
</feature>
<dbReference type="SMART" id="SM00020">
    <property type="entry name" value="Tryp_SPc"/>
    <property type="match status" value="2"/>
</dbReference>
<dbReference type="InterPro" id="IPR001254">
    <property type="entry name" value="Trypsin_dom"/>
</dbReference>
<feature type="chain" id="PRO_5006457230" description="trypsin" evidence="12">
    <location>
        <begin position="20"/>
        <end position="558"/>
    </location>
</feature>
<evidence type="ECO:0000256" key="4">
    <source>
        <dbReference type="ARBA" id="ARBA00022670"/>
    </source>
</evidence>
<keyword evidence="8" id="KW-0865">Zymogen</keyword>
<dbReference type="Proteomes" id="UP000008792">
    <property type="component" value="Unassembled WGS sequence"/>
</dbReference>
<dbReference type="InterPro" id="IPR033116">
    <property type="entry name" value="TRYPSIN_SER"/>
</dbReference>
<dbReference type="GO" id="GO:0004252">
    <property type="term" value="F:serine-type endopeptidase activity"/>
    <property type="evidence" value="ECO:0007669"/>
    <property type="project" value="UniProtKB-EC"/>
</dbReference>
<evidence type="ECO:0000256" key="3">
    <source>
        <dbReference type="ARBA" id="ARBA00022525"/>
    </source>
</evidence>
<dbReference type="GO" id="GO:0005576">
    <property type="term" value="C:extracellular region"/>
    <property type="evidence" value="ECO:0007669"/>
    <property type="project" value="UniProtKB-SubCell"/>
</dbReference>
<name>B4LJ07_DROVI</name>
<dbReference type="PROSITE" id="PS00135">
    <property type="entry name" value="TRYPSIN_SER"/>
    <property type="match status" value="1"/>
</dbReference>
<dbReference type="InterPro" id="IPR009003">
    <property type="entry name" value="Peptidase_S1_PA"/>
</dbReference>
<keyword evidence="9" id="KW-1015">Disulfide bond</keyword>
<keyword evidence="6 14" id="KW-0378">Hydrolase</keyword>
<evidence type="ECO:0000313" key="14">
    <source>
        <dbReference type="EMBL" id="EDW60457.2"/>
    </source>
</evidence>
<dbReference type="PRINTS" id="PR00722">
    <property type="entry name" value="CHYMOTRYPSIN"/>
</dbReference>
<comment type="catalytic activity">
    <reaction evidence="10">
        <text>Preferential cleavage: Arg-|-Xaa, Lys-|-Xaa.</text>
        <dbReference type="EC" id="3.4.21.4"/>
    </reaction>
</comment>
<protein>
    <recommendedName>
        <fullName evidence="11">trypsin</fullName>
        <ecNumber evidence="11">3.4.21.4</ecNumber>
    </recommendedName>
</protein>
<reference evidence="14 15" key="1">
    <citation type="journal article" date="2007" name="Nature">
        <title>Evolution of genes and genomes on the Drosophila phylogeny.</title>
        <authorList>
            <consortium name="Drosophila 12 Genomes Consortium"/>
            <person name="Clark A.G."/>
            <person name="Eisen M.B."/>
            <person name="Smith D.R."/>
            <person name="Bergman C.M."/>
            <person name="Oliver B."/>
            <person name="Markow T.A."/>
            <person name="Kaufman T.C."/>
            <person name="Kellis M."/>
            <person name="Gelbart W."/>
            <person name="Iyer V.N."/>
            <person name="Pollard D.A."/>
            <person name="Sackton T.B."/>
            <person name="Larracuente A.M."/>
            <person name="Singh N.D."/>
            <person name="Abad J.P."/>
            <person name="Abt D.N."/>
            <person name="Adryan B."/>
            <person name="Aguade M."/>
            <person name="Akashi H."/>
            <person name="Anderson W.W."/>
            <person name="Aquadro C.F."/>
            <person name="Ardell D.H."/>
            <person name="Arguello R."/>
            <person name="Artieri C.G."/>
            <person name="Barbash D.A."/>
            <person name="Barker D."/>
            <person name="Barsanti P."/>
            <person name="Batterham P."/>
            <person name="Batzoglou S."/>
            <person name="Begun D."/>
            <person name="Bhutkar A."/>
            <person name="Blanco E."/>
            <person name="Bosak S.A."/>
            <person name="Bradley R.K."/>
            <person name="Brand A.D."/>
            <person name="Brent M.R."/>
            <person name="Brooks A.N."/>
            <person name="Brown R.H."/>
            <person name="Butlin R.K."/>
            <person name="Caggese C."/>
            <person name="Calvi B.R."/>
            <person name="Bernardo de Carvalho A."/>
            <person name="Caspi A."/>
            <person name="Castrezana S."/>
            <person name="Celniker S.E."/>
            <person name="Chang J.L."/>
            <person name="Chapple C."/>
            <person name="Chatterji S."/>
            <person name="Chinwalla A."/>
            <person name="Civetta A."/>
            <person name="Clifton S.W."/>
            <person name="Comeron J.M."/>
            <person name="Costello J.C."/>
            <person name="Coyne J.A."/>
            <person name="Daub J."/>
            <person name="David R.G."/>
            <person name="Delcher A.L."/>
            <person name="Delehaunty K."/>
            <person name="Do C.B."/>
            <person name="Ebling H."/>
            <person name="Edwards K."/>
            <person name="Eickbush T."/>
            <person name="Evans J.D."/>
            <person name="Filipski A."/>
            <person name="Findeiss S."/>
            <person name="Freyhult E."/>
            <person name="Fulton L."/>
            <person name="Fulton R."/>
            <person name="Garcia A.C."/>
            <person name="Gardiner A."/>
            <person name="Garfield D.A."/>
            <person name="Garvin B.E."/>
            <person name="Gibson G."/>
            <person name="Gilbert D."/>
            <person name="Gnerre S."/>
            <person name="Godfrey J."/>
            <person name="Good R."/>
            <person name="Gotea V."/>
            <person name="Gravely B."/>
            <person name="Greenberg A.J."/>
            <person name="Griffiths-Jones S."/>
            <person name="Gross S."/>
            <person name="Guigo R."/>
            <person name="Gustafson E.A."/>
            <person name="Haerty W."/>
            <person name="Hahn M.W."/>
            <person name="Halligan D.L."/>
            <person name="Halpern A.L."/>
            <person name="Halter G.M."/>
            <person name="Han M.V."/>
            <person name="Heger A."/>
            <person name="Hillier L."/>
            <person name="Hinrichs A.S."/>
            <person name="Holmes I."/>
            <person name="Hoskins R.A."/>
            <person name="Hubisz M.J."/>
            <person name="Hultmark D."/>
            <person name="Huntley M.A."/>
            <person name="Jaffe D.B."/>
            <person name="Jagadeeshan S."/>
            <person name="Jeck W.R."/>
            <person name="Johnson J."/>
            <person name="Jones C.D."/>
            <person name="Jordan W.C."/>
            <person name="Karpen G.H."/>
            <person name="Kataoka E."/>
            <person name="Keightley P.D."/>
            <person name="Kheradpour P."/>
            <person name="Kirkness E.F."/>
            <person name="Koerich L.B."/>
            <person name="Kristiansen K."/>
            <person name="Kudrna D."/>
            <person name="Kulathinal R.J."/>
            <person name="Kumar S."/>
            <person name="Kwok R."/>
            <person name="Lander E."/>
            <person name="Langley C.H."/>
            <person name="Lapoint R."/>
            <person name="Lazzaro B.P."/>
            <person name="Lee S.J."/>
            <person name="Levesque L."/>
            <person name="Li R."/>
            <person name="Lin C.F."/>
            <person name="Lin M.F."/>
            <person name="Lindblad-Toh K."/>
            <person name="Llopart A."/>
            <person name="Long M."/>
            <person name="Low L."/>
            <person name="Lozovsky E."/>
            <person name="Lu J."/>
            <person name="Luo M."/>
            <person name="Machado C.A."/>
            <person name="Makalowski W."/>
            <person name="Marzo M."/>
            <person name="Matsuda M."/>
            <person name="Matzkin L."/>
            <person name="McAllister B."/>
            <person name="McBride C.S."/>
            <person name="McKernan B."/>
            <person name="McKernan K."/>
            <person name="Mendez-Lago M."/>
            <person name="Minx P."/>
            <person name="Mollenhauer M.U."/>
            <person name="Montooth K."/>
            <person name="Mount S.M."/>
            <person name="Mu X."/>
            <person name="Myers E."/>
            <person name="Negre B."/>
            <person name="Newfeld S."/>
            <person name="Nielsen R."/>
            <person name="Noor M.A."/>
            <person name="O'Grady P."/>
            <person name="Pachter L."/>
            <person name="Papaceit M."/>
            <person name="Parisi M.J."/>
            <person name="Parisi M."/>
            <person name="Parts L."/>
            <person name="Pedersen J.S."/>
            <person name="Pesole G."/>
            <person name="Phillippy A.M."/>
            <person name="Ponting C.P."/>
            <person name="Pop M."/>
            <person name="Porcelli D."/>
            <person name="Powell J.R."/>
            <person name="Prohaska S."/>
            <person name="Pruitt K."/>
            <person name="Puig M."/>
            <person name="Quesneville H."/>
            <person name="Ram K.R."/>
            <person name="Rand D."/>
            <person name="Rasmussen M.D."/>
            <person name="Reed L.K."/>
            <person name="Reenan R."/>
            <person name="Reily A."/>
            <person name="Remington K.A."/>
            <person name="Rieger T.T."/>
            <person name="Ritchie M.G."/>
            <person name="Robin C."/>
            <person name="Rogers Y.H."/>
            <person name="Rohde C."/>
            <person name="Rozas J."/>
            <person name="Rubenfield M.J."/>
            <person name="Ruiz A."/>
            <person name="Russo S."/>
            <person name="Salzberg S.L."/>
            <person name="Sanchez-Gracia A."/>
            <person name="Saranga D.J."/>
            <person name="Sato H."/>
            <person name="Schaeffer S.W."/>
            <person name="Schatz M.C."/>
            <person name="Schlenke T."/>
            <person name="Schwartz R."/>
            <person name="Segarra C."/>
            <person name="Singh R.S."/>
            <person name="Sirot L."/>
            <person name="Sirota M."/>
            <person name="Sisneros N.B."/>
            <person name="Smith C.D."/>
            <person name="Smith T.F."/>
            <person name="Spieth J."/>
            <person name="Stage D.E."/>
            <person name="Stark A."/>
            <person name="Stephan W."/>
            <person name="Strausberg R.L."/>
            <person name="Strempel S."/>
            <person name="Sturgill D."/>
            <person name="Sutton G."/>
            <person name="Sutton G.G."/>
            <person name="Tao W."/>
            <person name="Teichmann S."/>
            <person name="Tobari Y.N."/>
            <person name="Tomimura Y."/>
            <person name="Tsolas J.M."/>
            <person name="Valente V.L."/>
            <person name="Venter E."/>
            <person name="Venter J.C."/>
            <person name="Vicario S."/>
            <person name="Vieira F.G."/>
            <person name="Vilella A.J."/>
            <person name="Villasante A."/>
            <person name="Walenz B."/>
            <person name="Wang J."/>
            <person name="Wasserman M."/>
            <person name="Watts T."/>
            <person name="Wilson D."/>
            <person name="Wilson R.K."/>
            <person name="Wing R.A."/>
            <person name="Wolfner M.F."/>
            <person name="Wong A."/>
            <person name="Wong G.K."/>
            <person name="Wu C.I."/>
            <person name="Wu G."/>
            <person name="Yamamoto D."/>
            <person name="Yang H.P."/>
            <person name="Yang S.P."/>
            <person name="Yorke J.A."/>
            <person name="Yoshida K."/>
            <person name="Zdobnov E."/>
            <person name="Zhang P."/>
            <person name="Zhang Y."/>
            <person name="Zimin A.V."/>
            <person name="Baldwin J."/>
            <person name="Abdouelleil A."/>
            <person name="Abdulkadir J."/>
            <person name="Abebe A."/>
            <person name="Abera B."/>
            <person name="Abreu J."/>
            <person name="Acer S.C."/>
            <person name="Aftuck L."/>
            <person name="Alexander A."/>
            <person name="An P."/>
            <person name="Anderson E."/>
            <person name="Anderson S."/>
            <person name="Arachi H."/>
            <person name="Azer M."/>
            <person name="Bachantsang P."/>
            <person name="Barry A."/>
            <person name="Bayul T."/>
            <person name="Berlin A."/>
            <person name="Bessette D."/>
            <person name="Bloom T."/>
            <person name="Blye J."/>
            <person name="Boguslavskiy L."/>
            <person name="Bonnet C."/>
            <person name="Boukhgalter B."/>
            <person name="Bourzgui I."/>
            <person name="Brown A."/>
            <person name="Cahill P."/>
            <person name="Channer S."/>
            <person name="Cheshatsang Y."/>
            <person name="Chuda L."/>
            <person name="Citroen M."/>
            <person name="Collymore A."/>
            <person name="Cooke P."/>
            <person name="Costello M."/>
            <person name="D'Aco K."/>
            <person name="Daza R."/>
            <person name="De Haan G."/>
            <person name="DeGray S."/>
            <person name="DeMaso C."/>
            <person name="Dhargay N."/>
            <person name="Dooley K."/>
            <person name="Dooley E."/>
            <person name="Doricent M."/>
            <person name="Dorje P."/>
            <person name="Dorjee K."/>
            <person name="Dupes A."/>
            <person name="Elong R."/>
            <person name="Falk J."/>
            <person name="Farina A."/>
            <person name="Faro S."/>
            <person name="Ferguson D."/>
            <person name="Fisher S."/>
            <person name="Foley C.D."/>
            <person name="Franke A."/>
            <person name="Friedrich D."/>
            <person name="Gadbois L."/>
            <person name="Gearin G."/>
            <person name="Gearin C.R."/>
            <person name="Giannoukos G."/>
            <person name="Goode T."/>
            <person name="Graham J."/>
            <person name="Grandbois E."/>
            <person name="Grewal S."/>
            <person name="Gyaltsen K."/>
            <person name="Hafez N."/>
            <person name="Hagos B."/>
            <person name="Hall J."/>
            <person name="Henson C."/>
            <person name="Hollinger A."/>
            <person name="Honan T."/>
            <person name="Huard M.D."/>
            <person name="Hughes L."/>
            <person name="Hurhula B."/>
            <person name="Husby M.E."/>
            <person name="Kamat A."/>
            <person name="Kanga B."/>
            <person name="Kashin S."/>
            <person name="Khazanovich D."/>
            <person name="Kisner P."/>
            <person name="Lance K."/>
            <person name="Lara M."/>
            <person name="Lee W."/>
            <person name="Lennon N."/>
            <person name="Letendre F."/>
            <person name="LeVine R."/>
            <person name="Lipovsky A."/>
            <person name="Liu X."/>
            <person name="Liu J."/>
            <person name="Liu S."/>
            <person name="Lokyitsang T."/>
            <person name="Lokyitsang Y."/>
            <person name="Lubonja R."/>
            <person name="Lui A."/>
            <person name="MacDonald P."/>
            <person name="Magnisalis V."/>
            <person name="Maru K."/>
            <person name="Matthews C."/>
            <person name="McCusker W."/>
            <person name="McDonough S."/>
            <person name="Mehta T."/>
            <person name="Meldrim J."/>
            <person name="Meneus L."/>
            <person name="Mihai O."/>
            <person name="Mihalev A."/>
            <person name="Mihova T."/>
            <person name="Mittelman R."/>
            <person name="Mlenga V."/>
            <person name="Montmayeur A."/>
            <person name="Mulrain L."/>
            <person name="Navidi A."/>
            <person name="Naylor J."/>
            <person name="Negash T."/>
            <person name="Nguyen T."/>
            <person name="Nguyen N."/>
            <person name="Nicol R."/>
            <person name="Norbu C."/>
            <person name="Norbu N."/>
            <person name="Novod N."/>
            <person name="O'Neill B."/>
            <person name="Osman S."/>
            <person name="Markiewicz E."/>
            <person name="Oyono O.L."/>
            <person name="Patti C."/>
            <person name="Phunkhang P."/>
            <person name="Pierre F."/>
            <person name="Priest M."/>
            <person name="Raghuraman S."/>
            <person name="Rege F."/>
            <person name="Reyes R."/>
            <person name="Rise C."/>
            <person name="Rogov P."/>
            <person name="Ross K."/>
            <person name="Ryan E."/>
            <person name="Settipalli S."/>
            <person name="Shea T."/>
            <person name="Sherpa N."/>
            <person name="Shi L."/>
            <person name="Shih D."/>
            <person name="Sparrow T."/>
            <person name="Spaulding J."/>
            <person name="Stalker J."/>
            <person name="Stange-Thomann N."/>
            <person name="Stavropoulos S."/>
            <person name="Stone C."/>
            <person name="Strader C."/>
            <person name="Tesfaye S."/>
            <person name="Thomson T."/>
            <person name="Thoulutsang Y."/>
            <person name="Thoulutsang D."/>
            <person name="Topham K."/>
            <person name="Topping I."/>
            <person name="Tsamla T."/>
            <person name="Vassiliev H."/>
            <person name="Vo A."/>
            <person name="Wangchuk T."/>
            <person name="Wangdi T."/>
            <person name="Weiand M."/>
            <person name="Wilkinson J."/>
            <person name="Wilson A."/>
            <person name="Yadav S."/>
            <person name="Young G."/>
            <person name="Yu Q."/>
            <person name="Zembek L."/>
            <person name="Zhong D."/>
            <person name="Zimmer A."/>
            <person name="Zwirko Z."/>
            <person name="Jaffe D.B."/>
            <person name="Alvarez P."/>
            <person name="Brockman W."/>
            <person name="Butler J."/>
            <person name="Chin C."/>
            <person name="Gnerre S."/>
            <person name="Grabherr M."/>
            <person name="Kleber M."/>
            <person name="Mauceli E."/>
            <person name="MacCallum I."/>
        </authorList>
    </citation>
    <scope>NUCLEOTIDE SEQUENCE [LARGE SCALE GENOMIC DNA]</scope>
    <source>
        <strain evidence="15">Tucson 15010-1051.87</strain>
    </source>
</reference>
<dbReference type="InterPro" id="IPR001314">
    <property type="entry name" value="Peptidase_S1A"/>
</dbReference>
<dbReference type="AlphaFoldDB" id="B4LJ07"/>
<dbReference type="InParanoid" id="B4LJ07"/>
<dbReference type="PROSITE" id="PS50240">
    <property type="entry name" value="TRYPSIN_DOM"/>
    <property type="match status" value="2"/>
</dbReference>
<evidence type="ECO:0000256" key="1">
    <source>
        <dbReference type="ARBA" id="ARBA00004239"/>
    </source>
</evidence>